<dbReference type="InterPro" id="IPR055360">
    <property type="entry name" value="bAvd"/>
</dbReference>
<comment type="caution">
    <text evidence="3">The sequence shown here is derived from an EMBL/GenBank/DDBJ whole genome shotgun (WGS) entry which is preliminary data.</text>
</comment>
<protein>
    <recommendedName>
        <fullName evidence="2">bAvd-like domain-containing protein</fullName>
    </recommendedName>
</protein>
<accession>A0A0P6YEZ4</accession>
<dbReference type="AlphaFoldDB" id="A0A0P6YEZ4"/>
<dbReference type="Gene3D" id="1.20.1440.60">
    <property type="entry name" value="23S rRNA-intervening sequence"/>
    <property type="match status" value="1"/>
</dbReference>
<feature type="region of interest" description="Disordered" evidence="1">
    <location>
        <begin position="110"/>
        <end position="131"/>
    </location>
</feature>
<evidence type="ECO:0000313" key="3">
    <source>
        <dbReference type="EMBL" id="KPL83540.1"/>
    </source>
</evidence>
<evidence type="ECO:0000313" key="4">
    <source>
        <dbReference type="Proteomes" id="UP000050501"/>
    </source>
</evidence>
<feature type="domain" description="bAvd-like" evidence="2">
    <location>
        <begin position="8"/>
        <end position="108"/>
    </location>
</feature>
<reference evidence="3 4" key="1">
    <citation type="submission" date="2015-07" db="EMBL/GenBank/DDBJ databases">
        <title>Genome sequence of Levilinea saccharolytica DSM 16555.</title>
        <authorList>
            <person name="Hemp J."/>
            <person name="Ward L.M."/>
            <person name="Pace L.A."/>
            <person name="Fischer W.W."/>
        </authorList>
    </citation>
    <scope>NUCLEOTIDE SEQUENCE [LARGE SCALE GENOMIC DNA]</scope>
    <source>
        <strain evidence="3 4">KIBI-1</strain>
    </source>
</reference>
<name>A0A0P6YEZ4_9CHLR</name>
<dbReference type="STRING" id="229921.ADN01_08090"/>
<dbReference type="Pfam" id="PF22296">
    <property type="entry name" value="bAvd"/>
    <property type="match status" value="1"/>
</dbReference>
<evidence type="ECO:0000256" key="1">
    <source>
        <dbReference type="SAM" id="MobiDB-lite"/>
    </source>
</evidence>
<dbReference type="RefSeq" id="WP_062418899.1">
    <property type="nucleotide sequence ID" value="NZ_DF967974.1"/>
</dbReference>
<proteinExistence type="predicted"/>
<dbReference type="InterPro" id="IPR036583">
    <property type="entry name" value="23S_rRNA_IVS_sf"/>
</dbReference>
<keyword evidence="4" id="KW-1185">Reference proteome</keyword>
<feature type="compositionally biased region" description="Basic and acidic residues" evidence="1">
    <location>
        <begin position="115"/>
        <end position="124"/>
    </location>
</feature>
<evidence type="ECO:0000259" key="2">
    <source>
        <dbReference type="Pfam" id="PF22296"/>
    </source>
</evidence>
<gene>
    <name evidence="3" type="ORF">ADN01_08090</name>
</gene>
<dbReference type="Proteomes" id="UP000050501">
    <property type="component" value="Unassembled WGS sequence"/>
</dbReference>
<dbReference type="NCBIfam" id="NF033474">
    <property type="entry name" value="DivGenRetAVD"/>
    <property type="match status" value="1"/>
</dbReference>
<sequence>MESSPIFTKTYDFMLWLVPIVGRFPKEHRFRLAARLENSLFQFQELILRAVHSSERRKNLVEADLELEKLRSYLRLAQDLKLLSFDQYESAARHTSEMGKLLGGWLKATPAAPKAADRGERPETSRGLLEQ</sequence>
<dbReference type="CDD" id="cd16376">
    <property type="entry name" value="Avd_like"/>
    <property type="match status" value="1"/>
</dbReference>
<organism evidence="3 4">
    <name type="scientific">Levilinea saccharolytica</name>
    <dbReference type="NCBI Taxonomy" id="229921"/>
    <lineage>
        <taxon>Bacteria</taxon>
        <taxon>Bacillati</taxon>
        <taxon>Chloroflexota</taxon>
        <taxon>Anaerolineae</taxon>
        <taxon>Anaerolineales</taxon>
        <taxon>Anaerolineaceae</taxon>
        <taxon>Levilinea</taxon>
    </lineage>
</organism>
<dbReference type="EMBL" id="LGCM01000030">
    <property type="protein sequence ID" value="KPL83540.1"/>
    <property type="molecule type" value="Genomic_DNA"/>
</dbReference>
<dbReference type="SUPFAM" id="SSF158446">
    <property type="entry name" value="IVS-encoded protein-like"/>
    <property type="match status" value="1"/>
</dbReference>
<dbReference type="OrthoDB" id="160926at2"/>